<dbReference type="SUPFAM" id="SSF53649">
    <property type="entry name" value="Alkaline phosphatase-like"/>
    <property type="match status" value="1"/>
</dbReference>
<accession>A0A1F5UV91</accession>
<dbReference type="InterPro" id="IPR042253">
    <property type="entry name" value="Pglycerate_mutase_ApgM_sf"/>
</dbReference>
<dbReference type="GO" id="GO:0046872">
    <property type="term" value="F:metal ion binding"/>
    <property type="evidence" value="ECO:0007669"/>
    <property type="project" value="InterPro"/>
</dbReference>
<dbReference type="PIRSF" id="PIRSF006392">
    <property type="entry name" value="IPGAM_arch"/>
    <property type="match status" value="1"/>
</dbReference>
<evidence type="ECO:0000256" key="4">
    <source>
        <dbReference type="ARBA" id="ARBA00005524"/>
    </source>
</evidence>
<dbReference type="NCBIfam" id="NF003242">
    <property type="entry name" value="PRK04200.1"/>
    <property type="match status" value="1"/>
</dbReference>
<name>A0A1F5UV91_FRAXR</name>
<proteinExistence type="inferred from homology"/>
<evidence type="ECO:0000256" key="3">
    <source>
        <dbReference type="ARBA" id="ARBA00004921"/>
    </source>
</evidence>
<comment type="pathway">
    <text evidence="3">Carbohydrate degradation.</text>
</comment>
<comment type="similarity">
    <text evidence="4">Belongs to the BPG-independent phosphoglycerate mutase family. A-PGAM subfamily.</text>
</comment>
<evidence type="ECO:0000256" key="6">
    <source>
        <dbReference type="ARBA" id="ARBA00023235"/>
    </source>
</evidence>
<keyword evidence="5" id="KW-0324">Glycolysis</keyword>
<evidence type="ECO:0000313" key="9">
    <source>
        <dbReference type="Proteomes" id="UP000179157"/>
    </source>
</evidence>
<dbReference type="Pfam" id="PF10143">
    <property type="entry name" value="PhosphMutase"/>
    <property type="match status" value="1"/>
</dbReference>
<dbReference type="InterPro" id="IPR004456">
    <property type="entry name" value="Pglycerate_mutase_ApgM"/>
</dbReference>
<dbReference type="InterPro" id="IPR006124">
    <property type="entry name" value="Metalloenzyme"/>
</dbReference>
<evidence type="ECO:0000256" key="5">
    <source>
        <dbReference type="ARBA" id="ARBA00023152"/>
    </source>
</evidence>
<protein>
    <submittedName>
        <fullName evidence="8">Cofactor-independent phosphoglycerate mutase</fullName>
    </submittedName>
</protein>
<comment type="function">
    <text evidence="2">Catalyzes the interconversion of 2-phosphoglycerate and 3-phosphoglycerate.</text>
</comment>
<evidence type="ECO:0000256" key="1">
    <source>
        <dbReference type="ARBA" id="ARBA00000370"/>
    </source>
</evidence>
<gene>
    <name evidence="8" type="ORF">A2Z21_04510</name>
</gene>
<comment type="caution">
    <text evidence="8">The sequence shown here is derived from an EMBL/GenBank/DDBJ whole genome shotgun (WGS) entry which is preliminary data.</text>
</comment>
<evidence type="ECO:0000256" key="2">
    <source>
        <dbReference type="ARBA" id="ARBA00002315"/>
    </source>
</evidence>
<feature type="domain" description="Metalloenzyme" evidence="7">
    <location>
        <begin position="1"/>
        <end position="358"/>
    </location>
</feature>
<dbReference type="PANTHER" id="PTHR31209">
    <property type="entry name" value="COFACTOR-INDEPENDENT PHOSPHOGLYCERATE MUTASE"/>
    <property type="match status" value="1"/>
</dbReference>
<dbReference type="InterPro" id="IPR017850">
    <property type="entry name" value="Alkaline_phosphatase_core_sf"/>
</dbReference>
<dbReference type="NCBIfam" id="TIGR00306">
    <property type="entry name" value="apgM"/>
    <property type="match status" value="1"/>
</dbReference>
<dbReference type="GO" id="GO:0004619">
    <property type="term" value="F:phosphoglycerate mutase activity"/>
    <property type="evidence" value="ECO:0007669"/>
    <property type="project" value="UniProtKB-EC"/>
</dbReference>
<evidence type="ECO:0000313" key="8">
    <source>
        <dbReference type="EMBL" id="OGF55060.1"/>
    </source>
</evidence>
<dbReference type="CDD" id="cd16011">
    <property type="entry name" value="iPGM_like"/>
    <property type="match status" value="1"/>
</dbReference>
<comment type="catalytic activity">
    <reaction evidence="1">
        <text>(2R)-2-phosphoglycerate = (2R)-3-phosphoglycerate</text>
        <dbReference type="Rhea" id="RHEA:15901"/>
        <dbReference type="ChEBI" id="CHEBI:58272"/>
        <dbReference type="ChEBI" id="CHEBI:58289"/>
        <dbReference type="EC" id="5.4.2.12"/>
    </reaction>
</comment>
<dbReference type="Gene3D" id="3.40.720.10">
    <property type="entry name" value="Alkaline Phosphatase, subunit A"/>
    <property type="match status" value="1"/>
</dbReference>
<dbReference type="InterPro" id="IPR023665">
    <property type="entry name" value="ApgAM_prokaryotes"/>
</dbReference>
<dbReference type="Gene3D" id="3.30.70.2130">
    <property type="entry name" value="Metalloenzyme domain"/>
    <property type="match status" value="1"/>
</dbReference>
<dbReference type="NCBIfam" id="TIGR02535">
    <property type="entry name" value="hyp_Hser_kinase"/>
    <property type="match status" value="1"/>
</dbReference>
<dbReference type="EMBL" id="MFGX01000064">
    <property type="protein sequence ID" value="OGF55060.1"/>
    <property type="molecule type" value="Genomic_DNA"/>
</dbReference>
<dbReference type="AlphaFoldDB" id="A0A1F5UV91"/>
<organism evidence="8 9">
    <name type="scientific">Fraserbacteria sp. (strain RBG_16_55_9)</name>
    <dbReference type="NCBI Taxonomy" id="1817864"/>
    <lineage>
        <taxon>Bacteria</taxon>
        <taxon>Candidatus Fraseribacteriota</taxon>
    </lineage>
</organism>
<dbReference type="Pfam" id="PF01676">
    <property type="entry name" value="Metalloenzyme"/>
    <property type="match status" value="1"/>
</dbReference>
<keyword evidence="6" id="KW-0413">Isomerase</keyword>
<reference evidence="8 9" key="1">
    <citation type="journal article" date="2016" name="Nat. Commun.">
        <title>Thousands of microbial genomes shed light on interconnected biogeochemical processes in an aquifer system.</title>
        <authorList>
            <person name="Anantharaman K."/>
            <person name="Brown C.T."/>
            <person name="Hug L.A."/>
            <person name="Sharon I."/>
            <person name="Castelle C.J."/>
            <person name="Probst A.J."/>
            <person name="Thomas B.C."/>
            <person name="Singh A."/>
            <person name="Wilkins M.J."/>
            <person name="Karaoz U."/>
            <person name="Brodie E.L."/>
            <person name="Williams K.H."/>
            <person name="Hubbard S.S."/>
            <person name="Banfield J.F."/>
        </authorList>
    </citation>
    <scope>NUCLEOTIDE SEQUENCE [LARGE SCALE GENOMIC DNA]</scope>
    <source>
        <strain evidence="9">RBG_16_55_9</strain>
    </source>
</reference>
<dbReference type="STRING" id="1817864.A2Z21_04510"/>
<dbReference type="PANTHER" id="PTHR31209:SF4">
    <property type="entry name" value="2,3-BISPHOSPHOGLYCERATE-INDEPENDENT PHOSPHOGLYCERATE MUTASE"/>
    <property type="match status" value="1"/>
</dbReference>
<dbReference type="Proteomes" id="UP000179157">
    <property type="component" value="Unassembled WGS sequence"/>
</dbReference>
<sequence length="395" mass="42720">MKYVILVGDGMADAPVPELGNTTPLEAAYTPHMDALAQGAVALGLARTIPDGFEPGSDVGNMTILGYDPRQYFTGRAPIEAASMGIELGPEDVAVRCNLVTLAQRNAQWVMEDYSAGHIPTGEAHKIIENLRPQLEDEDFELYPGVSYRHLLIWRGGLTEVKGVKLTPPHSIPGQPIEPHLPQGNGSAVFLNFMERARAHLNTRAGKANAIWLWGAGPKPQMPTLQARFGLMGSVISAVDLVRGLGVYAGLRVIRVPGMTGYLDTNYQGKATAALRALEEGDDLVYVHVEAPDEVSHEGNAQKKIQAIEDFDSQIVGPIAEGLKQFGDYSILLLPDHPTPVSLRVHTRDPVPFLIYRSTDVAPRSSQIAFSETCAKASGITVSEGHTLLGMLLHR</sequence>
<dbReference type="GO" id="GO:0006096">
    <property type="term" value="P:glycolytic process"/>
    <property type="evidence" value="ECO:0007669"/>
    <property type="project" value="UniProtKB-KW"/>
</dbReference>
<evidence type="ECO:0000259" key="7">
    <source>
        <dbReference type="Pfam" id="PF01676"/>
    </source>
</evidence>